<dbReference type="EMBL" id="CP071090">
    <property type="protein sequence ID" value="QSQ20329.1"/>
    <property type="molecule type" value="Genomic_DNA"/>
</dbReference>
<evidence type="ECO:0000256" key="6">
    <source>
        <dbReference type="ARBA" id="ARBA00022825"/>
    </source>
</evidence>
<feature type="chain" id="PRO_5045816036" evidence="8">
    <location>
        <begin position="25"/>
        <end position="506"/>
    </location>
</feature>
<dbReference type="PROSITE" id="PS50106">
    <property type="entry name" value="PDZ"/>
    <property type="match status" value="2"/>
</dbReference>
<evidence type="ECO:0000256" key="2">
    <source>
        <dbReference type="ARBA" id="ARBA00022670"/>
    </source>
</evidence>
<keyword evidence="6" id="KW-0720">Serine protease</keyword>
<keyword evidence="5" id="KW-0378">Hydrolase</keyword>
<dbReference type="InterPro" id="IPR001940">
    <property type="entry name" value="Peptidase_S1C"/>
</dbReference>
<keyword evidence="4" id="KW-0677">Repeat</keyword>
<dbReference type="SUPFAM" id="SSF50494">
    <property type="entry name" value="Trypsin-like serine proteases"/>
    <property type="match status" value="1"/>
</dbReference>
<dbReference type="CDD" id="cd10839">
    <property type="entry name" value="cpPDZ1_DegP-like"/>
    <property type="match status" value="1"/>
</dbReference>
<evidence type="ECO:0000256" key="5">
    <source>
        <dbReference type="ARBA" id="ARBA00022801"/>
    </source>
</evidence>
<protein>
    <submittedName>
        <fullName evidence="10">Do family serine endopeptidase</fullName>
    </submittedName>
</protein>
<organism evidence="10 11">
    <name type="scientific">Pyxidicoccus parkwayensis</name>
    <dbReference type="NCBI Taxonomy" id="2813578"/>
    <lineage>
        <taxon>Bacteria</taxon>
        <taxon>Pseudomonadati</taxon>
        <taxon>Myxococcota</taxon>
        <taxon>Myxococcia</taxon>
        <taxon>Myxococcales</taxon>
        <taxon>Cystobacterineae</taxon>
        <taxon>Myxococcaceae</taxon>
        <taxon>Pyxidicoccus</taxon>
    </lineage>
</organism>
<dbReference type="RefSeq" id="WP_206721909.1">
    <property type="nucleotide sequence ID" value="NZ_CP071090.1"/>
</dbReference>
<sequence>MPCSLPTRRLLGALALLPAATFGAACGQALGSQTSSAPTAALSAPAPTQAASTPTASPNVPVQQALYSPAASGAPGTLTSLAPLVDAVKGAVVNVEVTQKPRRVSNMQGLPPGMAERFGLPPGMGFEGQTPARQGAGSGFVIDASGIVLTNNHVVEDADVVRVKLDDGRAFDAEVLGRDPLTDVALIRLKGAPDKLPSVPLGDSDALRVGDAVMAIGNPFGLASSVSAGILSARARDIHAGPYDDFLQTDAAINPGNSGGPLFNMKGEVVGMNTAIIGGATGIGFAVPSNLIRTLLPQLQETGAVRRGWLGLSIQDLTPDIAKALGVQATKGAVVAGVSRGGPGARGGLREEDVITAVDGKPVDTAGALTRAVAMLRPDSKVKLDLLRGGKPTTVDVTLGTRPAMQGEEEVQPRNGTSAQRQRIGVQLADTENGPQVMAVEPGSPADKGGLVPGMILVQVGDAKVSNATEAVQAFSSAKPGAALLLRVRAPNSDTALLRAVEVPQR</sequence>
<gene>
    <name evidence="10" type="ORF">JY651_34445</name>
</gene>
<keyword evidence="11" id="KW-1185">Reference proteome</keyword>
<evidence type="ECO:0000259" key="9">
    <source>
        <dbReference type="PROSITE" id="PS50106"/>
    </source>
</evidence>
<dbReference type="SMART" id="SM00228">
    <property type="entry name" value="PDZ"/>
    <property type="match status" value="2"/>
</dbReference>
<accession>A0ABX7NSC8</accession>
<evidence type="ECO:0000256" key="7">
    <source>
        <dbReference type="SAM" id="MobiDB-lite"/>
    </source>
</evidence>
<evidence type="ECO:0000256" key="8">
    <source>
        <dbReference type="SAM" id="SignalP"/>
    </source>
</evidence>
<feature type="region of interest" description="Disordered" evidence="7">
    <location>
        <begin position="38"/>
        <end position="57"/>
    </location>
</feature>
<feature type="domain" description="PDZ" evidence="9">
    <location>
        <begin position="410"/>
        <end position="490"/>
    </location>
</feature>
<evidence type="ECO:0000256" key="3">
    <source>
        <dbReference type="ARBA" id="ARBA00022729"/>
    </source>
</evidence>
<dbReference type="InterPro" id="IPR011782">
    <property type="entry name" value="Pept_S1C_Do"/>
</dbReference>
<dbReference type="Pfam" id="PF13365">
    <property type="entry name" value="Trypsin_2"/>
    <property type="match status" value="1"/>
</dbReference>
<dbReference type="Gene3D" id="2.40.10.120">
    <property type="match status" value="1"/>
</dbReference>
<keyword evidence="3 8" id="KW-0732">Signal</keyword>
<feature type="signal peptide" evidence="8">
    <location>
        <begin position="1"/>
        <end position="24"/>
    </location>
</feature>
<keyword evidence="2" id="KW-0645">Protease</keyword>
<dbReference type="InterPro" id="IPR009003">
    <property type="entry name" value="Peptidase_S1_PA"/>
</dbReference>
<dbReference type="PANTHER" id="PTHR22939:SF129">
    <property type="entry name" value="SERINE PROTEASE HTRA2, MITOCHONDRIAL"/>
    <property type="match status" value="1"/>
</dbReference>
<dbReference type="Proteomes" id="UP000662747">
    <property type="component" value="Chromosome"/>
</dbReference>
<feature type="domain" description="PDZ" evidence="9">
    <location>
        <begin position="307"/>
        <end position="390"/>
    </location>
</feature>
<name>A0ABX7NSC8_9BACT</name>
<proteinExistence type="inferred from homology"/>
<dbReference type="InterPro" id="IPR001478">
    <property type="entry name" value="PDZ"/>
</dbReference>
<evidence type="ECO:0000313" key="11">
    <source>
        <dbReference type="Proteomes" id="UP000662747"/>
    </source>
</evidence>
<dbReference type="Gene3D" id="2.30.42.10">
    <property type="match status" value="2"/>
</dbReference>
<evidence type="ECO:0000256" key="1">
    <source>
        <dbReference type="ARBA" id="ARBA00010541"/>
    </source>
</evidence>
<reference evidence="10 11" key="1">
    <citation type="submission" date="2021-02" db="EMBL/GenBank/DDBJ databases">
        <title>De Novo genome assembly of isolated myxobacteria.</title>
        <authorList>
            <person name="Stevens D.C."/>
        </authorList>
    </citation>
    <scope>NUCLEOTIDE SEQUENCE [LARGE SCALE GENOMIC DNA]</scope>
    <source>
        <strain evidence="11">SCPEA02</strain>
    </source>
</reference>
<comment type="similarity">
    <text evidence="1">Belongs to the peptidase S1C family.</text>
</comment>
<dbReference type="PANTHER" id="PTHR22939">
    <property type="entry name" value="SERINE PROTEASE FAMILY S1C HTRA-RELATED"/>
    <property type="match status" value="1"/>
</dbReference>
<dbReference type="NCBIfam" id="TIGR02037">
    <property type="entry name" value="degP_htrA_DO"/>
    <property type="match status" value="1"/>
</dbReference>
<evidence type="ECO:0000313" key="10">
    <source>
        <dbReference type="EMBL" id="QSQ20329.1"/>
    </source>
</evidence>
<evidence type="ECO:0000256" key="4">
    <source>
        <dbReference type="ARBA" id="ARBA00022737"/>
    </source>
</evidence>
<dbReference type="PRINTS" id="PR00834">
    <property type="entry name" value="PROTEASES2C"/>
</dbReference>
<dbReference type="SUPFAM" id="SSF50156">
    <property type="entry name" value="PDZ domain-like"/>
    <property type="match status" value="2"/>
</dbReference>
<dbReference type="Pfam" id="PF13180">
    <property type="entry name" value="PDZ_2"/>
    <property type="match status" value="2"/>
</dbReference>
<dbReference type="InterPro" id="IPR036034">
    <property type="entry name" value="PDZ_sf"/>
</dbReference>